<proteinExistence type="predicted"/>
<organism evidence="1 2">
    <name type="scientific">Hepatospora eriocheir</name>
    <dbReference type="NCBI Taxonomy" id="1081669"/>
    <lineage>
        <taxon>Eukaryota</taxon>
        <taxon>Fungi</taxon>
        <taxon>Fungi incertae sedis</taxon>
        <taxon>Microsporidia</taxon>
        <taxon>Hepatosporidae</taxon>
        <taxon>Hepatospora</taxon>
    </lineage>
</organism>
<dbReference type="VEuPathDB" id="MicrosporidiaDB:HERIO_1347"/>
<dbReference type="EMBL" id="LTAI01001851">
    <property type="protein sequence ID" value="ORD93527.1"/>
    <property type="molecule type" value="Genomic_DNA"/>
</dbReference>
<dbReference type="AlphaFoldDB" id="A0A1X0Q5Z3"/>
<dbReference type="Proteomes" id="UP000192501">
    <property type="component" value="Unassembled WGS sequence"/>
</dbReference>
<evidence type="ECO:0000313" key="1">
    <source>
        <dbReference type="EMBL" id="ORD93527.1"/>
    </source>
</evidence>
<accession>A0A1X0Q5Z3</accession>
<sequence length="88" mass="10081">MIYRSYLAKIESKGTLSVSNESILSDNFSKVSEKSLSDTTIITYESFLTELLSFKDYIDSSENISFTNSSSFINNKITNKEKKRKFLN</sequence>
<dbReference type="VEuPathDB" id="MicrosporidiaDB:A0H76_1425"/>
<reference evidence="1 2" key="1">
    <citation type="journal article" date="2017" name="Environ. Microbiol.">
        <title>Decay of the glycolytic pathway and adaptation to intranuclear parasitism within Enterocytozoonidae microsporidia.</title>
        <authorList>
            <person name="Wiredu Boakye D."/>
            <person name="Jaroenlak P."/>
            <person name="Prachumwat A."/>
            <person name="Williams T.A."/>
            <person name="Bateman K.S."/>
            <person name="Itsathitphaisarn O."/>
            <person name="Sritunyalucksana K."/>
            <person name="Paszkiewicz K.H."/>
            <person name="Moore K.A."/>
            <person name="Stentiford G.D."/>
            <person name="Williams B.A."/>
        </authorList>
    </citation>
    <scope>NUCLEOTIDE SEQUENCE [LARGE SCALE GENOMIC DNA]</scope>
    <source>
        <strain evidence="2">canceri</strain>
    </source>
</reference>
<name>A0A1X0Q5Z3_9MICR</name>
<protein>
    <submittedName>
        <fullName evidence="1">Uncharacterized protein</fullName>
    </submittedName>
</protein>
<gene>
    <name evidence="1" type="ORF">A0H76_1425</name>
</gene>
<comment type="caution">
    <text evidence="1">The sequence shown here is derived from an EMBL/GenBank/DDBJ whole genome shotgun (WGS) entry which is preliminary data.</text>
</comment>
<evidence type="ECO:0000313" key="2">
    <source>
        <dbReference type="Proteomes" id="UP000192501"/>
    </source>
</evidence>